<keyword evidence="4" id="KW-0472">Membrane</keyword>
<keyword evidence="3" id="KW-0547">Nucleotide-binding</keyword>
<dbReference type="PROSITE" id="PS50011">
    <property type="entry name" value="PROTEIN_KINASE_DOM"/>
    <property type="match status" value="1"/>
</dbReference>
<evidence type="ECO:0000256" key="5">
    <source>
        <dbReference type="SAM" id="SignalP"/>
    </source>
</evidence>
<keyword evidence="1 5" id="KW-0732">Signal</keyword>
<dbReference type="InterPro" id="IPR038408">
    <property type="entry name" value="GNK2_sf"/>
</dbReference>
<dbReference type="Pfam" id="PF01657">
    <property type="entry name" value="Stress-antifung"/>
    <property type="match status" value="4"/>
</dbReference>
<feature type="binding site" evidence="3">
    <location>
        <position position="609"/>
    </location>
    <ligand>
        <name>ATP</name>
        <dbReference type="ChEBI" id="CHEBI:30616"/>
    </ligand>
</feature>
<dbReference type="OrthoDB" id="1405566at2759"/>
<dbReference type="PANTHER" id="PTHR32099:SF110">
    <property type="entry name" value="CYSTEINE-RICH RECEPTOR-KINASE-LIKE PROTEIN"/>
    <property type="match status" value="1"/>
</dbReference>
<keyword evidence="2" id="KW-0677">Repeat</keyword>
<reference evidence="8 9" key="1">
    <citation type="journal article" date="2015" name="Sci. Rep.">
        <title>The power of single molecule real-time sequencing technology in the de novo assembly of a eukaryotic genome.</title>
        <authorList>
            <person name="Sakai H."/>
            <person name="Naito K."/>
            <person name="Ogiso-Tanaka E."/>
            <person name="Takahashi Y."/>
            <person name="Iseki K."/>
            <person name="Muto C."/>
            <person name="Satou K."/>
            <person name="Teruya K."/>
            <person name="Shiroma A."/>
            <person name="Shimoji M."/>
            <person name="Hirano T."/>
            <person name="Itoh T."/>
            <person name="Kaga A."/>
            <person name="Tomooka N."/>
        </authorList>
    </citation>
    <scope>NUCLEOTIDE SEQUENCE [LARGE SCALE GENOMIC DNA]</scope>
    <source>
        <strain evidence="9">cv. Shumari</strain>
    </source>
</reference>
<dbReference type="EMBL" id="AP015037">
    <property type="protein sequence ID" value="BAT83858.1"/>
    <property type="molecule type" value="Genomic_DNA"/>
</dbReference>
<evidence type="ECO:0000256" key="1">
    <source>
        <dbReference type="ARBA" id="ARBA00022729"/>
    </source>
</evidence>
<dbReference type="GO" id="GO:0004672">
    <property type="term" value="F:protein kinase activity"/>
    <property type="evidence" value="ECO:0007669"/>
    <property type="project" value="InterPro"/>
</dbReference>
<dbReference type="Gene3D" id="3.30.430.20">
    <property type="entry name" value="Gnk2 domain, C-X8-C-X2-C motif"/>
    <property type="match status" value="4"/>
</dbReference>
<feature type="domain" description="Gnk2-homologous" evidence="7">
    <location>
        <begin position="150"/>
        <end position="256"/>
    </location>
</feature>
<name>A0A0S3RTD5_PHAAN</name>
<dbReference type="GO" id="GO:0005524">
    <property type="term" value="F:ATP binding"/>
    <property type="evidence" value="ECO:0007669"/>
    <property type="project" value="UniProtKB-UniRule"/>
</dbReference>
<gene>
    <name evidence="8" type="primary">Vigan.04G109400</name>
    <name evidence="8" type="ORF">VIGAN_04109400</name>
</gene>
<evidence type="ECO:0008006" key="10">
    <source>
        <dbReference type="Google" id="ProtNLM"/>
    </source>
</evidence>
<feature type="signal peptide" evidence="5">
    <location>
        <begin position="1"/>
        <end position="31"/>
    </location>
</feature>
<dbReference type="FunFam" id="3.30.430.20:FF:000003">
    <property type="entry name" value="Cysteine-rich RLK (RECEPTOR-like protein kinase) 10"/>
    <property type="match status" value="1"/>
</dbReference>
<dbReference type="SUPFAM" id="SSF56112">
    <property type="entry name" value="Protein kinase-like (PK-like)"/>
    <property type="match status" value="1"/>
</dbReference>
<keyword evidence="3" id="KW-0067">ATP-binding</keyword>
<dbReference type="FunFam" id="3.30.430.20:FF:000012">
    <property type="entry name" value="Cysteine-rich receptor-like protein kinase 25"/>
    <property type="match status" value="1"/>
</dbReference>
<dbReference type="AlphaFoldDB" id="A0A0S3RTD5"/>
<feature type="transmembrane region" description="Helical" evidence="4">
    <location>
        <begin position="519"/>
        <end position="541"/>
    </location>
</feature>
<evidence type="ECO:0000313" key="9">
    <source>
        <dbReference type="Proteomes" id="UP000291084"/>
    </source>
</evidence>
<feature type="domain" description="Protein kinase" evidence="6">
    <location>
        <begin position="581"/>
        <end position="627"/>
    </location>
</feature>
<dbReference type="InterPro" id="IPR017441">
    <property type="entry name" value="Protein_kinase_ATP_BS"/>
</dbReference>
<accession>A0A0S3RTD5</accession>
<dbReference type="PROSITE" id="PS51473">
    <property type="entry name" value="GNK2"/>
    <property type="match status" value="4"/>
</dbReference>
<feature type="domain" description="Gnk2-homologous" evidence="7">
    <location>
        <begin position="387"/>
        <end position="495"/>
    </location>
</feature>
<sequence>MRVLWKMNRSMAWNPWKFFFLCIIFFHPAIGKAKGADLPHLALDCSEERNNDNSTSQANLRTLLSSLSSNATANANGFYNNTILGTNSSDTVYGLFMCRVDVLSHACKDCVANATQTLSSDCSLSKSSVIWYDECMVRYSDRSFFSTMNTTPGYWLWNAANISSNSSSFMSLLANTIRETAREAANSTNRYSAKQENLTESQTLYCLTQCTQDLSLQQCSDCLNEAISDIPTCCNGKQGGRVLYPSCNIRYELYPFYRVTDEAPEGLVPETKYEHTDSEYSEDPGYISHNCSNNKLDADFKSKLRTLLFDLSSNATSRYGFQTQEGTAYGLFRCRIDIPARLCEQCIKNATDRITSDCGLAYAEAVIWYNHCWLRYSDRNFFSAVETSPRFGNLNMSNSSPIQSSVASELSNQLAKVATMTGNTDNKFVTDESLRLNDKQRVYILGQCSSDLSTNSCSGCLSDVIGTAIPWSSLGSVGGRVLYPSCILRFELFQFYDLTLTTPSAGPPPSPGKSQTTTIILIITFSIVVSGILVGFCYYLIRRKNRKNNRAILQENFGQESSTIESLQFNMSIIEAATSNFSHENKIGKGGFGEVYKGTLYDGRSIAVKRLSRNSKQGIEEFKNEFY</sequence>
<evidence type="ECO:0000256" key="4">
    <source>
        <dbReference type="SAM" id="Phobius"/>
    </source>
</evidence>
<dbReference type="InterPro" id="IPR000719">
    <property type="entry name" value="Prot_kinase_dom"/>
</dbReference>
<dbReference type="PROSITE" id="PS00107">
    <property type="entry name" value="PROTEIN_KINASE_ATP"/>
    <property type="match status" value="1"/>
</dbReference>
<proteinExistence type="predicted"/>
<evidence type="ECO:0000259" key="7">
    <source>
        <dbReference type="PROSITE" id="PS51473"/>
    </source>
</evidence>
<keyword evidence="4" id="KW-1133">Transmembrane helix</keyword>
<dbReference type="PANTHER" id="PTHR32099">
    <property type="entry name" value="CYSTEINE-RICH REPEAT SECRETORY PROTEIN"/>
    <property type="match status" value="1"/>
</dbReference>
<evidence type="ECO:0000256" key="2">
    <source>
        <dbReference type="ARBA" id="ARBA00022737"/>
    </source>
</evidence>
<feature type="chain" id="PRO_5006617400" description="Gnk2-homologous domain-containing protein" evidence="5">
    <location>
        <begin position="32"/>
        <end position="627"/>
    </location>
</feature>
<feature type="domain" description="Gnk2-homologous" evidence="7">
    <location>
        <begin position="38"/>
        <end position="144"/>
    </location>
</feature>
<keyword evidence="4" id="KW-0812">Transmembrane</keyword>
<dbReference type="Gene3D" id="3.30.200.20">
    <property type="entry name" value="Phosphorylase Kinase, domain 1"/>
    <property type="match status" value="1"/>
</dbReference>
<evidence type="ECO:0000259" key="6">
    <source>
        <dbReference type="PROSITE" id="PS50011"/>
    </source>
</evidence>
<dbReference type="InterPro" id="IPR011009">
    <property type="entry name" value="Kinase-like_dom_sf"/>
</dbReference>
<evidence type="ECO:0000256" key="3">
    <source>
        <dbReference type="PROSITE-ProRule" id="PRU10141"/>
    </source>
</evidence>
<organism evidence="8 9">
    <name type="scientific">Vigna angularis var. angularis</name>
    <dbReference type="NCBI Taxonomy" id="157739"/>
    <lineage>
        <taxon>Eukaryota</taxon>
        <taxon>Viridiplantae</taxon>
        <taxon>Streptophyta</taxon>
        <taxon>Embryophyta</taxon>
        <taxon>Tracheophyta</taxon>
        <taxon>Spermatophyta</taxon>
        <taxon>Magnoliopsida</taxon>
        <taxon>eudicotyledons</taxon>
        <taxon>Gunneridae</taxon>
        <taxon>Pentapetalae</taxon>
        <taxon>rosids</taxon>
        <taxon>fabids</taxon>
        <taxon>Fabales</taxon>
        <taxon>Fabaceae</taxon>
        <taxon>Papilionoideae</taxon>
        <taxon>50 kb inversion clade</taxon>
        <taxon>NPAAA clade</taxon>
        <taxon>indigoferoid/millettioid clade</taxon>
        <taxon>Phaseoleae</taxon>
        <taxon>Vigna</taxon>
    </lineage>
</organism>
<keyword evidence="9" id="KW-1185">Reference proteome</keyword>
<feature type="domain" description="Gnk2-homologous" evidence="7">
    <location>
        <begin position="282"/>
        <end position="381"/>
    </location>
</feature>
<evidence type="ECO:0000313" key="8">
    <source>
        <dbReference type="EMBL" id="BAT83858.1"/>
    </source>
</evidence>
<protein>
    <recommendedName>
        <fullName evidence="10">Gnk2-homologous domain-containing protein</fullName>
    </recommendedName>
</protein>
<dbReference type="CDD" id="cd23509">
    <property type="entry name" value="Gnk2-like"/>
    <property type="match status" value="4"/>
</dbReference>
<dbReference type="InterPro" id="IPR002902">
    <property type="entry name" value="GNK2"/>
</dbReference>
<dbReference type="Proteomes" id="UP000291084">
    <property type="component" value="Chromosome 4"/>
</dbReference>